<keyword evidence="2" id="KW-1133">Transmembrane helix</keyword>
<accession>A0AA40C113</accession>
<sequence>MAPQYSPVSNSADIQSEPPDTSQLRDTGDVSGKDGGEKKVVLLGAWANLWTSLVHVLPVTATVILLYINHTRHFWFEQDVENDGAPDQTLSPLQFAAKVHEILVILSLAAITLKGFRRLLIGSSGLPLNLITAPYRVGDVPFIFSFRFISVFWSSDFALSLVLFINTIISTLVGPASAVLMVPSPDWFPLHDAFGRLESPIFYTKPPDQTWPRLLADEAIDPGLFGCLGVNEPDPWCPGSGFQELWNWVASWQVTGFSNTLSVSNPAGAARRSIKLVLPKYYNYIQNGYNRPPSMAWLEPTIATTTSMPVLMTLTRLLNHVKFASQDAFGTQNPRAHDIGTLSNSTSFRVQTTSDAQILQPLVQTSCKLYRAEDLAEDDPKRFPYFPAEKFKCFGDTDCDKAIAATTGMYPPGKIWDRQSRNHTSWQVNIQAPRFNKTGTMHPVLISGVLPYLNKTSVYRWVFACTLLPHWIPARPIRVSLDQVQVIDEIAASSDITEGGYMAQITDAWLPYLDMASASSQEPEVAAGNRTTKVIPDPDSPGNDVLFRAQPRGSLTRLLGIASKTIPNPLGNGTIAVFDPGSMTTDKSFFVRDGNMQISSDVTLWYGAMGFLERLFSAVFADGLARAASKGESFVKTAQNETAVTITNLGVQQGLAADTARTVTYTWGDKIGGIVTALAQGVMPGGSETVAPIPVPPDATPDDARRLFGAVTMIPLEAEHYGYGFGNPSSTLRFALAVMYSYFAVLILYFLSVILFGTARTVAPWGDIHDMLVLAWTSDRALAPKGIQPYQEKRVTTLIRADPSGRVQLAREDCAGAEEMKMVERFVRYSYN</sequence>
<name>A0AA40C113_9PEZI</name>
<evidence type="ECO:0000256" key="1">
    <source>
        <dbReference type="SAM" id="MobiDB-lite"/>
    </source>
</evidence>
<reference evidence="3" key="1">
    <citation type="submission" date="2023-06" db="EMBL/GenBank/DDBJ databases">
        <title>Genome-scale phylogeny and comparative genomics of the fungal order Sordariales.</title>
        <authorList>
            <consortium name="Lawrence Berkeley National Laboratory"/>
            <person name="Hensen N."/>
            <person name="Bonometti L."/>
            <person name="Westerberg I."/>
            <person name="Brannstrom I.O."/>
            <person name="Guillou S."/>
            <person name="Cros-Aarteil S."/>
            <person name="Calhoun S."/>
            <person name="Haridas S."/>
            <person name="Kuo A."/>
            <person name="Mondo S."/>
            <person name="Pangilinan J."/>
            <person name="Riley R."/>
            <person name="Labutti K."/>
            <person name="Andreopoulos B."/>
            <person name="Lipzen A."/>
            <person name="Chen C."/>
            <person name="Yanf M."/>
            <person name="Daum C."/>
            <person name="Ng V."/>
            <person name="Clum A."/>
            <person name="Steindorff A."/>
            <person name="Ohm R."/>
            <person name="Martin F."/>
            <person name="Silar P."/>
            <person name="Natvig D."/>
            <person name="Lalanne C."/>
            <person name="Gautier V."/>
            <person name="Ament-Velasquez S.L."/>
            <person name="Kruys A."/>
            <person name="Hutchinson M.I."/>
            <person name="Powell A.J."/>
            <person name="Barry K."/>
            <person name="Miller A.N."/>
            <person name="Grigoriev I.V."/>
            <person name="Debuchy R."/>
            <person name="Gladieux P."/>
            <person name="Thoren M.H."/>
            <person name="Johannesson H."/>
        </authorList>
    </citation>
    <scope>NUCLEOTIDE SEQUENCE</scope>
    <source>
        <strain evidence="3">CBS 606.72</strain>
    </source>
</reference>
<gene>
    <name evidence="3" type="ORF">B0T14DRAFT_497127</name>
</gene>
<feature type="transmembrane region" description="Helical" evidence="2">
    <location>
        <begin position="49"/>
        <end position="68"/>
    </location>
</feature>
<feature type="region of interest" description="Disordered" evidence="1">
    <location>
        <begin position="1"/>
        <end position="32"/>
    </location>
</feature>
<keyword evidence="2" id="KW-0812">Transmembrane</keyword>
<feature type="transmembrane region" description="Helical" evidence="2">
    <location>
        <begin position="157"/>
        <end position="182"/>
    </location>
</feature>
<protein>
    <submittedName>
        <fullName evidence="3">Uncharacterized protein</fullName>
    </submittedName>
</protein>
<dbReference type="Proteomes" id="UP001175000">
    <property type="component" value="Unassembled WGS sequence"/>
</dbReference>
<keyword evidence="2" id="KW-0472">Membrane</keyword>
<keyword evidence="4" id="KW-1185">Reference proteome</keyword>
<organism evidence="3 4">
    <name type="scientific">Immersiella caudata</name>
    <dbReference type="NCBI Taxonomy" id="314043"/>
    <lineage>
        <taxon>Eukaryota</taxon>
        <taxon>Fungi</taxon>
        <taxon>Dikarya</taxon>
        <taxon>Ascomycota</taxon>
        <taxon>Pezizomycotina</taxon>
        <taxon>Sordariomycetes</taxon>
        <taxon>Sordariomycetidae</taxon>
        <taxon>Sordariales</taxon>
        <taxon>Lasiosphaeriaceae</taxon>
        <taxon>Immersiella</taxon>
    </lineage>
</organism>
<evidence type="ECO:0000313" key="3">
    <source>
        <dbReference type="EMBL" id="KAK0620633.1"/>
    </source>
</evidence>
<feature type="transmembrane region" description="Helical" evidence="2">
    <location>
        <begin position="734"/>
        <end position="756"/>
    </location>
</feature>
<dbReference type="AlphaFoldDB" id="A0AA40C113"/>
<dbReference type="EMBL" id="JAULSU010000004">
    <property type="protein sequence ID" value="KAK0620633.1"/>
    <property type="molecule type" value="Genomic_DNA"/>
</dbReference>
<comment type="caution">
    <text evidence="3">The sequence shown here is derived from an EMBL/GenBank/DDBJ whole genome shotgun (WGS) entry which is preliminary data.</text>
</comment>
<proteinExistence type="predicted"/>
<evidence type="ECO:0000256" key="2">
    <source>
        <dbReference type="SAM" id="Phobius"/>
    </source>
</evidence>
<evidence type="ECO:0000313" key="4">
    <source>
        <dbReference type="Proteomes" id="UP001175000"/>
    </source>
</evidence>
<feature type="compositionally biased region" description="Polar residues" evidence="1">
    <location>
        <begin position="1"/>
        <end position="25"/>
    </location>
</feature>